<keyword evidence="2" id="KW-1185">Reference proteome</keyword>
<organism evidence="1 2">
    <name type="scientific">Bauhinia variegata</name>
    <name type="common">Purple orchid tree</name>
    <name type="synonym">Phanera variegata</name>
    <dbReference type="NCBI Taxonomy" id="167791"/>
    <lineage>
        <taxon>Eukaryota</taxon>
        <taxon>Viridiplantae</taxon>
        <taxon>Streptophyta</taxon>
        <taxon>Embryophyta</taxon>
        <taxon>Tracheophyta</taxon>
        <taxon>Spermatophyta</taxon>
        <taxon>Magnoliopsida</taxon>
        <taxon>eudicotyledons</taxon>
        <taxon>Gunneridae</taxon>
        <taxon>Pentapetalae</taxon>
        <taxon>rosids</taxon>
        <taxon>fabids</taxon>
        <taxon>Fabales</taxon>
        <taxon>Fabaceae</taxon>
        <taxon>Cercidoideae</taxon>
        <taxon>Cercideae</taxon>
        <taxon>Bauhiniinae</taxon>
        <taxon>Bauhinia</taxon>
    </lineage>
</organism>
<proteinExistence type="predicted"/>
<dbReference type="Proteomes" id="UP000828941">
    <property type="component" value="Chromosome 1"/>
</dbReference>
<reference evidence="1 2" key="1">
    <citation type="journal article" date="2022" name="DNA Res.">
        <title>Chromosomal-level genome assembly of the orchid tree Bauhinia variegata (Leguminosae; Cercidoideae) supports the allotetraploid origin hypothesis of Bauhinia.</title>
        <authorList>
            <person name="Zhong Y."/>
            <person name="Chen Y."/>
            <person name="Zheng D."/>
            <person name="Pang J."/>
            <person name="Liu Y."/>
            <person name="Luo S."/>
            <person name="Meng S."/>
            <person name="Qian L."/>
            <person name="Wei D."/>
            <person name="Dai S."/>
            <person name="Zhou R."/>
        </authorList>
    </citation>
    <scope>NUCLEOTIDE SEQUENCE [LARGE SCALE GENOMIC DNA]</scope>
    <source>
        <strain evidence="1">BV-YZ2020</strain>
    </source>
</reference>
<name>A0ACB9QHK2_BAUVA</name>
<evidence type="ECO:0000313" key="2">
    <source>
        <dbReference type="Proteomes" id="UP000828941"/>
    </source>
</evidence>
<protein>
    <submittedName>
        <fullName evidence="1">Uncharacterized protein</fullName>
    </submittedName>
</protein>
<comment type="caution">
    <text evidence="1">The sequence shown here is derived from an EMBL/GenBank/DDBJ whole genome shotgun (WGS) entry which is preliminary data.</text>
</comment>
<gene>
    <name evidence="1" type="ORF">L6164_001697</name>
</gene>
<evidence type="ECO:0000313" key="1">
    <source>
        <dbReference type="EMBL" id="KAI4357770.1"/>
    </source>
</evidence>
<sequence length="665" mass="75103">MISLYLSRCLLFSPLVLFLYAGYGNGHQAKCPSSFDCGKLGIIKFPFTISERQDCGILAIHGCDDHNLEADKSIEIRHRRRRMFNVKLVDQSPYSIISTIVVIDDHLNKSLMSRKCRAFSHNLSLPSSSPFAYFQIRNNITLFRCNRTLTLKDNNLKDYQHRRCPDYDVFYGHPNTDNSPSYELPKSLAACSTVQLPTNGKPDMKDVFRFLTAEIPIEVRLSDDCSHCYFHRGGQCQLDSRGKFYCAKENKSGILKLGLSLGLGAGFCIVVSSMLILRHYKIVQFPTRRPNGDPCSNSDPENGNVIFGVPIFCYKELEEATNNFDSTRQLGEGGFGTVYRGKLKDGREVAIKRLYEHNYRRVDQLMTEIGILTRLRHRNLVSLYGCTSRHSHELLLVYEYIPNGTVACHLHGNLAKHGFLSWSVRMKIALETATALACLHASNIIHCNVKTNNILLDNNFCVKVADFGLSRLLPYNVNYVYTAPQGILGYLDAEDYQTGLTSESDVYSFGIVLVELISSMPAIDTTRHRDEINLAHLAMNKIRKGEFWELVDPSLGFEPNNEVKRTIDSIAELAFQCLQQDKELRPSMDEVLAVLKRVEGEKNELEYLEEADERVAGMSNSCLHPLSPSPNCDEVGLLENSKLPSSPNTEIHRWENESTSPKING</sequence>
<dbReference type="EMBL" id="CM039426">
    <property type="protein sequence ID" value="KAI4357770.1"/>
    <property type="molecule type" value="Genomic_DNA"/>
</dbReference>
<accession>A0ACB9QHK2</accession>